<dbReference type="PANTHER" id="PTHR13322">
    <property type="entry name" value="C1ORF73 PROTEIN"/>
    <property type="match status" value="1"/>
</dbReference>
<protein>
    <recommendedName>
        <fullName evidence="11">Integrator complex subunit 7</fullName>
    </recommendedName>
</protein>
<evidence type="ECO:0000256" key="2">
    <source>
        <dbReference type="ARBA" id="ARBA00004496"/>
    </source>
</evidence>
<dbReference type="GO" id="GO:0032039">
    <property type="term" value="C:integrator complex"/>
    <property type="evidence" value="ECO:0007669"/>
    <property type="project" value="InterPro"/>
</dbReference>
<dbReference type="AlphaFoldDB" id="A0A9P3H3C9"/>
<evidence type="ECO:0000259" key="7">
    <source>
        <dbReference type="Pfam" id="PF24436"/>
    </source>
</evidence>
<name>A0A9P3H3C9_9FUNG</name>
<feature type="domain" description="Integrator complex subunit 7 N-terminal" evidence="7">
    <location>
        <begin position="18"/>
        <end position="572"/>
    </location>
</feature>
<proteinExistence type="inferred from homology"/>
<keyword evidence="5" id="KW-0539">Nucleus</keyword>
<comment type="subcellular location">
    <subcellularLocation>
        <location evidence="2">Cytoplasm</location>
    </subcellularLocation>
    <subcellularLocation>
        <location evidence="1">Nucleus</location>
    </subcellularLocation>
</comment>
<dbReference type="SUPFAM" id="SSF48371">
    <property type="entry name" value="ARM repeat"/>
    <property type="match status" value="1"/>
</dbReference>
<comment type="similarity">
    <text evidence="3">Belongs to the Integrator subunit 7 family.</text>
</comment>
<keyword evidence="4" id="KW-0963">Cytoplasm</keyword>
<gene>
    <name evidence="9" type="ORF">EMPS_01679</name>
</gene>
<dbReference type="GO" id="GO:0005737">
    <property type="term" value="C:cytoplasm"/>
    <property type="evidence" value="ECO:0007669"/>
    <property type="project" value="UniProtKB-SubCell"/>
</dbReference>
<dbReference type="Proteomes" id="UP000827284">
    <property type="component" value="Unassembled WGS sequence"/>
</dbReference>
<evidence type="ECO:0000256" key="4">
    <source>
        <dbReference type="ARBA" id="ARBA00022490"/>
    </source>
</evidence>
<feature type="domain" description="Integrator complex subunit 7 helical bundle" evidence="8">
    <location>
        <begin position="581"/>
        <end position="675"/>
    </location>
</feature>
<reference evidence="9" key="1">
    <citation type="submission" date="2021-11" db="EMBL/GenBank/DDBJ databases">
        <authorList>
            <person name="Herlambang A."/>
            <person name="Guo Y."/>
            <person name="Takashima Y."/>
            <person name="Nishizawa T."/>
        </authorList>
    </citation>
    <scope>NUCLEOTIDE SEQUENCE</scope>
    <source>
        <strain evidence="9">E1425</strain>
    </source>
</reference>
<reference evidence="9" key="2">
    <citation type="journal article" date="2022" name="Microbiol. Resour. Announc.">
        <title>Whole-Genome Sequence of Entomortierella parvispora E1425, a Mucoromycotan Fungus Associated with Burkholderiaceae-Related Endosymbiotic Bacteria.</title>
        <authorList>
            <person name="Herlambang A."/>
            <person name="Guo Y."/>
            <person name="Takashima Y."/>
            <person name="Narisawa K."/>
            <person name="Ohta H."/>
            <person name="Nishizawa T."/>
        </authorList>
    </citation>
    <scope>NUCLEOTIDE SEQUENCE</scope>
    <source>
        <strain evidence="9">E1425</strain>
    </source>
</reference>
<organism evidence="9 10">
    <name type="scientific">Entomortierella parvispora</name>
    <dbReference type="NCBI Taxonomy" id="205924"/>
    <lineage>
        <taxon>Eukaryota</taxon>
        <taxon>Fungi</taxon>
        <taxon>Fungi incertae sedis</taxon>
        <taxon>Mucoromycota</taxon>
        <taxon>Mortierellomycotina</taxon>
        <taxon>Mortierellomycetes</taxon>
        <taxon>Mortierellales</taxon>
        <taxon>Mortierellaceae</taxon>
        <taxon>Entomortierella</taxon>
    </lineage>
</organism>
<dbReference type="PANTHER" id="PTHR13322:SF2">
    <property type="entry name" value="INTEGRATOR COMPLEX SUBUNIT 7"/>
    <property type="match status" value="1"/>
</dbReference>
<dbReference type="OrthoDB" id="275783at2759"/>
<evidence type="ECO:0000313" key="9">
    <source>
        <dbReference type="EMBL" id="GJJ69333.1"/>
    </source>
</evidence>
<dbReference type="InterPro" id="IPR056517">
    <property type="entry name" value="INTS7_HB"/>
</dbReference>
<dbReference type="InterPro" id="IPR056516">
    <property type="entry name" value="INTS7_N"/>
</dbReference>
<keyword evidence="10" id="KW-1185">Reference proteome</keyword>
<dbReference type="Pfam" id="PF24436">
    <property type="entry name" value="INTS7_N"/>
    <property type="match status" value="1"/>
</dbReference>
<evidence type="ECO:0000256" key="1">
    <source>
        <dbReference type="ARBA" id="ARBA00004123"/>
    </source>
</evidence>
<feature type="region of interest" description="Disordered" evidence="6">
    <location>
        <begin position="751"/>
        <end position="771"/>
    </location>
</feature>
<evidence type="ECO:0000256" key="5">
    <source>
        <dbReference type="ARBA" id="ARBA00023242"/>
    </source>
</evidence>
<dbReference type="Pfam" id="PF24437">
    <property type="entry name" value="INTS7_HB"/>
    <property type="match status" value="1"/>
</dbReference>
<evidence type="ECO:0008006" key="11">
    <source>
        <dbReference type="Google" id="ProtNLM"/>
    </source>
</evidence>
<feature type="region of interest" description="Disordered" evidence="6">
    <location>
        <begin position="798"/>
        <end position="833"/>
    </location>
</feature>
<dbReference type="GO" id="GO:0034472">
    <property type="term" value="P:snRNA 3'-end processing"/>
    <property type="evidence" value="ECO:0007669"/>
    <property type="project" value="TreeGrafter"/>
</dbReference>
<dbReference type="InterPro" id="IPR033060">
    <property type="entry name" value="INTS7"/>
</dbReference>
<evidence type="ECO:0000259" key="8">
    <source>
        <dbReference type="Pfam" id="PF24437"/>
    </source>
</evidence>
<feature type="compositionally biased region" description="Polar residues" evidence="6">
    <location>
        <begin position="820"/>
        <end position="830"/>
    </location>
</feature>
<evidence type="ECO:0000256" key="6">
    <source>
        <dbReference type="SAM" id="MobiDB-lite"/>
    </source>
</evidence>
<evidence type="ECO:0000256" key="3">
    <source>
        <dbReference type="ARBA" id="ARBA00008565"/>
    </source>
</evidence>
<dbReference type="EMBL" id="BQFW01000002">
    <property type="protein sequence ID" value="GJJ69333.1"/>
    <property type="molecule type" value="Genomic_DNA"/>
</dbReference>
<sequence length="959" mass="106750">MTSIKGNKDSDEAGFKRLVELEAEYRTQRSAEQLHAIASFPRLFDDFPYPVLISAAILKLADYYRQSNNIQRHAILQVIKKSQPHLKSISNVDETIKRITPVLKSNDQLARAITLRVFGCMATIAYDRIDVYHNVIHSLDSSEAMEVSAAIYAADRMCAHSQRFCAIISGKLAFMVRDAKTPLPMKRRLIRIFGHMFEDIALARLARKTCLDILDMNQDGEYTVAILRTLTRLASHSLVDVNQQVCLLLEMAQTHPLQGIRRVSLICLGSLAQKQIDFSPDQIKAIFEIATTSTDEKSTLRAICTLHNIFRFTSVMPLIYSNMESGSKTMAEFVQLSMQVLRRFTGSSQPSTSSLATSITTTHLILLECYSLLSIVLSNFRDLELDLAEEGSNTEVGSLYGDSVREATQSMSQFLDGIWTRLRTGTAAAELKTQSKTVLWLLVTLTLEEGSGVEALLTTLLNWISQHREQAPLLGKALLQLAQQQPSSVHTQLETLMSMLGDLVESPMTEVFIVIFRTILEALVLNRSKMDMAAREAFETQISGILERFGAVDISEKPTRNHWELYQLATFSLQAGWPSLAVLAMRNLEKPVQSAPFALWLANVQTVALIESSLQAMVNQEGADDSVDLYLKQQMYAKVVASLEEIEAYQFDRTFQLKLCSLRREFLEACQLTVTYLGLLSASLSTHRLSVSQSLHDLNANGGTSSDHAQVSQSRIAAFSSAGDEAVLYKCASSLNRLAHDYTVLRTFVTSRPSSTHSKDTPRGSNQQSDTAMEVQQTLCLVLAFAIQRVAKSLARLSSGKVAAEPKKQTNDEDSEMRESGQTPTSSGSIKTDEEDVFDIDPLLIPLLGKLDQVIANGSELTKMVIEGEETARPKTFVEVFRSSSGSTLQYLCENLQGQSDHEEEALNQLDRGISIAQQLLSRYIAFPIWIPQEFFVSRHPSRKEPSSINATNQFGFSI</sequence>
<accession>A0A9P3H3C9</accession>
<dbReference type="InterPro" id="IPR016024">
    <property type="entry name" value="ARM-type_fold"/>
</dbReference>
<comment type="caution">
    <text evidence="9">The sequence shown here is derived from an EMBL/GenBank/DDBJ whole genome shotgun (WGS) entry which is preliminary data.</text>
</comment>
<evidence type="ECO:0000313" key="10">
    <source>
        <dbReference type="Proteomes" id="UP000827284"/>
    </source>
</evidence>